<dbReference type="STRING" id="1799789.AX660_10535"/>
<gene>
    <name evidence="1" type="ORF">AX660_10535</name>
</gene>
<proteinExistence type="predicted"/>
<protein>
    <submittedName>
        <fullName evidence="1">Uncharacterized protein</fullName>
    </submittedName>
</protein>
<sequence length="79" mass="8904">MDADQKSIKLKPNKTLITRDATLRVKGGMQSGEYQIQLVVCDECGNTSAVFKHYFSVSSPIGLAQKVRYFITMLINRLH</sequence>
<accession>A0A136A5B0</accession>
<dbReference type="EMBL" id="LSNE01000003">
    <property type="protein sequence ID" value="KXI30396.1"/>
    <property type="molecule type" value="Genomic_DNA"/>
</dbReference>
<dbReference type="AlphaFoldDB" id="A0A136A5B0"/>
<organism evidence="1 2">
    <name type="scientific">Paraglaciecola hydrolytica</name>
    <dbReference type="NCBI Taxonomy" id="1799789"/>
    <lineage>
        <taxon>Bacteria</taxon>
        <taxon>Pseudomonadati</taxon>
        <taxon>Pseudomonadota</taxon>
        <taxon>Gammaproteobacteria</taxon>
        <taxon>Alteromonadales</taxon>
        <taxon>Alteromonadaceae</taxon>
        <taxon>Paraglaciecola</taxon>
    </lineage>
</organism>
<comment type="caution">
    <text evidence="1">The sequence shown here is derived from an EMBL/GenBank/DDBJ whole genome shotgun (WGS) entry which is preliminary data.</text>
</comment>
<dbReference type="Proteomes" id="UP000070299">
    <property type="component" value="Unassembled WGS sequence"/>
</dbReference>
<reference evidence="2" key="1">
    <citation type="submission" date="2016-02" db="EMBL/GenBank/DDBJ databases">
        <authorList>
            <person name="Schultz-Johansen M."/>
            <person name="Glaring M.A."/>
            <person name="Bech P.K."/>
            <person name="Stougaard P."/>
        </authorList>
    </citation>
    <scope>NUCLEOTIDE SEQUENCE [LARGE SCALE GENOMIC DNA]</scope>
    <source>
        <strain evidence="2">S66</strain>
    </source>
</reference>
<evidence type="ECO:0000313" key="2">
    <source>
        <dbReference type="Proteomes" id="UP000070299"/>
    </source>
</evidence>
<keyword evidence="2" id="KW-1185">Reference proteome</keyword>
<name>A0A136A5B0_9ALTE</name>
<evidence type="ECO:0000313" key="1">
    <source>
        <dbReference type="EMBL" id="KXI30396.1"/>
    </source>
</evidence>